<keyword evidence="1" id="KW-1133">Transmembrane helix</keyword>
<proteinExistence type="predicted"/>
<protein>
    <submittedName>
        <fullName evidence="2">Uncharacterized protein DUF4345</fullName>
    </submittedName>
</protein>
<keyword evidence="3" id="KW-1185">Reference proteome</keyword>
<dbReference type="InterPro" id="IPR025597">
    <property type="entry name" value="DUF4345"/>
</dbReference>
<evidence type="ECO:0000313" key="3">
    <source>
        <dbReference type="Proteomes" id="UP000294980"/>
    </source>
</evidence>
<dbReference type="OrthoDB" id="6198390at2"/>
<keyword evidence="1" id="KW-0472">Membrane</keyword>
<feature type="transmembrane region" description="Helical" evidence="1">
    <location>
        <begin position="45"/>
        <end position="64"/>
    </location>
</feature>
<name>A0A4R2KZJ2_9GAMM</name>
<dbReference type="RefSeq" id="WP_117316409.1">
    <property type="nucleotide sequence ID" value="NZ_QQSW01000006.1"/>
</dbReference>
<gene>
    <name evidence="2" type="ORF">EV688_101163</name>
</gene>
<feature type="transmembrane region" description="Helical" evidence="1">
    <location>
        <begin position="71"/>
        <end position="89"/>
    </location>
</feature>
<sequence>MGKFVLYLAGATFTAYGLACLSSPDIAAGAASLSMQNADAVAEIGAMYGGFQTGFGLFCLLAAWQPDYRRAGLWALLLGIGLLAVGRSYHAVMTNGELSAYTYGAIAFESLITLLAALGLRARKADTSTS</sequence>
<dbReference type="Proteomes" id="UP000294980">
    <property type="component" value="Unassembled WGS sequence"/>
</dbReference>
<organism evidence="2 3">
    <name type="scientific">Chromatocurvus halotolerans</name>
    <dbReference type="NCBI Taxonomy" id="1132028"/>
    <lineage>
        <taxon>Bacteria</taxon>
        <taxon>Pseudomonadati</taxon>
        <taxon>Pseudomonadota</taxon>
        <taxon>Gammaproteobacteria</taxon>
        <taxon>Cellvibrionales</taxon>
        <taxon>Halieaceae</taxon>
        <taxon>Chromatocurvus</taxon>
    </lineage>
</organism>
<keyword evidence="1" id="KW-0812">Transmembrane</keyword>
<comment type="caution">
    <text evidence="2">The sequence shown here is derived from an EMBL/GenBank/DDBJ whole genome shotgun (WGS) entry which is preliminary data.</text>
</comment>
<dbReference type="AlphaFoldDB" id="A0A4R2KZJ2"/>
<evidence type="ECO:0000256" key="1">
    <source>
        <dbReference type="SAM" id="Phobius"/>
    </source>
</evidence>
<evidence type="ECO:0000313" key="2">
    <source>
        <dbReference type="EMBL" id="TCO78347.1"/>
    </source>
</evidence>
<dbReference type="EMBL" id="SLWX01000001">
    <property type="protein sequence ID" value="TCO78347.1"/>
    <property type="molecule type" value="Genomic_DNA"/>
</dbReference>
<dbReference type="Pfam" id="PF14248">
    <property type="entry name" value="DUF4345"/>
    <property type="match status" value="1"/>
</dbReference>
<accession>A0A4R2KZJ2</accession>
<feature type="transmembrane region" description="Helical" evidence="1">
    <location>
        <begin position="101"/>
        <end position="120"/>
    </location>
</feature>
<reference evidence="2 3" key="1">
    <citation type="submission" date="2019-03" db="EMBL/GenBank/DDBJ databases">
        <title>Genomic Encyclopedia of Type Strains, Phase IV (KMG-IV): sequencing the most valuable type-strain genomes for metagenomic binning, comparative biology and taxonomic classification.</title>
        <authorList>
            <person name="Goeker M."/>
        </authorList>
    </citation>
    <scope>NUCLEOTIDE SEQUENCE [LARGE SCALE GENOMIC DNA]</scope>
    <source>
        <strain evidence="2 3">DSM 23344</strain>
    </source>
</reference>